<reference evidence="2 3" key="1">
    <citation type="submission" date="2016-11" db="EMBL/GenBank/DDBJ databases">
        <title>Draft Genome Sequences of Nine Cyanobacterial Strains from Diverse Habitats.</title>
        <authorList>
            <person name="Zhu T."/>
            <person name="Hou S."/>
            <person name="Lu X."/>
            <person name="Hess W.R."/>
        </authorList>
    </citation>
    <scope>NUCLEOTIDE SEQUENCE [LARGE SCALE GENOMIC DNA]</scope>
    <source>
        <strain evidence="2 3">NIES-593</strain>
    </source>
</reference>
<dbReference type="STRING" id="1921803.NIES593_12245"/>
<organism evidence="2 3">
    <name type="scientific">Hydrococcus rivularis NIES-593</name>
    <dbReference type="NCBI Taxonomy" id="1921803"/>
    <lineage>
        <taxon>Bacteria</taxon>
        <taxon>Bacillati</taxon>
        <taxon>Cyanobacteriota</taxon>
        <taxon>Cyanophyceae</taxon>
        <taxon>Pleurocapsales</taxon>
        <taxon>Hydrococcaceae</taxon>
        <taxon>Hydrococcus</taxon>
    </lineage>
</organism>
<dbReference type="EMBL" id="MRCB01000013">
    <property type="protein sequence ID" value="OKH22629.1"/>
    <property type="molecule type" value="Genomic_DNA"/>
</dbReference>
<evidence type="ECO:0000313" key="3">
    <source>
        <dbReference type="Proteomes" id="UP000186868"/>
    </source>
</evidence>
<dbReference type="SUPFAM" id="SSF54523">
    <property type="entry name" value="Pili subunits"/>
    <property type="match status" value="1"/>
</dbReference>
<keyword evidence="1" id="KW-0812">Transmembrane</keyword>
<evidence type="ECO:0000256" key="1">
    <source>
        <dbReference type="SAM" id="Phobius"/>
    </source>
</evidence>
<comment type="caution">
    <text evidence="2">The sequence shown here is derived from an EMBL/GenBank/DDBJ whole genome shotgun (WGS) entry which is preliminary data.</text>
</comment>
<dbReference type="RefSeq" id="WP_073599919.1">
    <property type="nucleotide sequence ID" value="NZ_MRCB01000013.1"/>
</dbReference>
<gene>
    <name evidence="2" type="ORF">NIES593_12245</name>
</gene>
<protein>
    <recommendedName>
        <fullName evidence="4">Prepilin-type N-terminal cleavage/methylation domain-containing protein</fullName>
    </recommendedName>
</protein>
<dbReference type="Proteomes" id="UP000186868">
    <property type="component" value="Unassembled WGS sequence"/>
</dbReference>
<proteinExistence type="predicted"/>
<dbReference type="OrthoDB" id="468456at2"/>
<keyword evidence="3" id="KW-1185">Reference proteome</keyword>
<dbReference type="NCBIfam" id="TIGR02532">
    <property type="entry name" value="IV_pilin_GFxxxE"/>
    <property type="match status" value="1"/>
</dbReference>
<feature type="transmembrane region" description="Helical" evidence="1">
    <location>
        <begin position="21"/>
        <end position="42"/>
    </location>
</feature>
<dbReference type="PROSITE" id="PS00409">
    <property type="entry name" value="PROKAR_NTER_METHYL"/>
    <property type="match status" value="1"/>
</dbReference>
<sequence length="200" mass="21961">MKRMDWSGLGQSTTGFTLVEVLAVIVMVGVLAAIATPSWVAFNERQRLNAANNQIYQALRQAQNQAKLRKEAWQASFRQKDGKVQWAVNRDESDPDKILWQDFPGDRISESIQINTGTNGTNLPSPSSGFFRLLFNYKGCPVSASGYTCTNSGLSFPSPETATSKKPRIILSNKNGSPAKRCIKILTPLGSMVSAQDEDC</sequence>
<dbReference type="AlphaFoldDB" id="A0A1U7HGD4"/>
<evidence type="ECO:0000313" key="2">
    <source>
        <dbReference type="EMBL" id="OKH22629.1"/>
    </source>
</evidence>
<keyword evidence="1" id="KW-1133">Transmembrane helix</keyword>
<dbReference type="InterPro" id="IPR012902">
    <property type="entry name" value="N_methyl_site"/>
</dbReference>
<dbReference type="Gene3D" id="3.30.700.10">
    <property type="entry name" value="Glycoprotein, Type 4 Pilin"/>
    <property type="match status" value="1"/>
</dbReference>
<dbReference type="Pfam" id="PF07963">
    <property type="entry name" value="N_methyl"/>
    <property type="match status" value="1"/>
</dbReference>
<name>A0A1U7HGD4_9CYAN</name>
<keyword evidence="1" id="KW-0472">Membrane</keyword>
<dbReference type="InterPro" id="IPR045584">
    <property type="entry name" value="Pilin-like"/>
</dbReference>
<evidence type="ECO:0008006" key="4">
    <source>
        <dbReference type="Google" id="ProtNLM"/>
    </source>
</evidence>
<accession>A0A1U7HGD4</accession>